<dbReference type="Pfam" id="PF02816">
    <property type="entry name" value="Alpha_kinase"/>
    <property type="match status" value="1"/>
</dbReference>
<dbReference type="CDD" id="cd04515">
    <property type="entry name" value="Alpha_kinase"/>
    <property type="match status" value="1"/>
</dbReference>
<dbReference type="PROSITE" id="PS51158">
    <property type="entry name" value="ALPHA_KINASE"/>
    <property type="match status" value="1"/>
</dbReference>
<sequence length="679" mass="74339">MGAVVRESEGCVVAGGGDSGPSFQVELHDVVYDRQTGRVSCKSKGTSTFKKVKRLARGGMRMAEVHSTRDGMRVLKLYLTPSSKEASGDSAKVSLDKEWNTQKMHLQDAAVYLRALFYAERFNEAVQKLGALSDEFVKFVQPEVAKIIDGPGVIVLLLIVQGKFVEGAQLAYAVSIPPLPVQLFLRFADFASRPFGGMWARVEPYLGDDFCHFSDNDGGVDWDNPRNTPHAFSHFTFEESGGEEIVVDIQGVGNKWTDPQIHSEQCDYGAGNLGDKGIAKFFSNNICQRLGLSEFKAVRGGAKLGQTVLGMGMPDAKFEGVDFARIAKVMEGLDDKPSKDVSLRRGSDAKMCYSKYAGMSTIAEAAHRDQYGNAFGTAYDLGLDGAFKGLKIAVLHLYTGEGFDFSKPLGALTTKGFEVHRWTEVPSPKELEDVLKTCCQCWVISTSTQTLGEAHADVLQRFYNEGNGLYLWGDNDPYHADANFLGLRIFGSSMAGYTQGDKQVQLRQTEGGPGFKEHLITTGVENLYEGISVATVNPGPDMEPLMWGSASNLIIAIHDRDGKRAVFDGAFTRLFWYWDQAGSTRYVVNAAVWLVNLEARCPGNAYAQRVNDKTDITLPSFSKTSNVVRRSSVLSTRPLQLMETLAEEEDQDGSDCADSEVEGKGESLERDIDAALFGG</sequence>
<keyword evidence="2" id="KW-0808">Transferase</keyword>
<dbReference type="PANTHER" id="PTHR45992:SF2">
    <property type="entry name" value="EUKARYOTIC ELONGATION FACTOR 2 KINASE"/>
    <property type="match status" value="1"/>
</dbReference>
<dbReference type="Gene3D" id="3.20.200.10">
    <property type="entry name" value="MHCK/EF2 kinase"/>
    <property type="match status" value="1"/>
</dbReference>
<dbReference type="PANTHER" id="PTHR45992">
    <property type="entry name" value="EUKARYOTIC ELONGATION FACTOR 2 KINASE-RELATED"/>
    <property type="match status" value="1"/>
</dbReference>
<dbReference type="InterPro" id="IPR004166">
    <property type="entry name" value="a-kinase_dom"/>
</dbReference>
<accession>A0A0G4I0P9</accession>
<dbReference type="GO" id="GO:0004674">
    <property type="term" value="F:protein serine/threonine kinase activity"/>
    <property type="evidence" value="ECO:0007669"/>
    <property type="project" value="UniProtKB-KW"/>
</dbReference>
<dbReference type="GO" id="GO:1903013">
    <property type="term" value="P:response to differentiation-inducing factor 1"/>
    <property type="evidence" value="ECO:0007669"/>
    <property type="project" value="TreeGrafter"/>
</dbReference>
<organism evidence="8">
    <name type="scientific">Chromera velia CCMP2878</name>
    <dbReference type="NCBI Taxonomy" id="1169474"/>
    <lineage>
        <taxon>Eukaryota</taxon>
        <taxon>Sar</taxon>
        <taxon>Alveolata</taxon>
        <taxon>Colpodellida</taxon>
        <taxon>Chromeraceae</taxon>
        <taxon>Chromera</taxon>
    </lineage>
</organism>
<evidence type="ECO:0000256" key="6">
    <source>
        <dbReference type="SAM" id="MobiDB-lite"/>
    </source>
</evidence>
<dbReference type="InterPro" id="IPR011009">
    <property type="entry name" value="Kinase-like_dom_sf"/>
</dbReference>
<reference evidence="8" key="1">
    <citation type="submission" date="2014-11" db="EMBL/GenBank/DDBJ databases">
        <authorList>
            <person name="Otto D Thomas"/>
            <person name="Naeem Raeece"/>
        </authorList>
    </citation>
    <scope>NUCLEOTIDE SEQUENCE</scope>
</reference>
<evidence type="ECO:0000259" key="7">
    <source>
        <dbReference type="PROSITE" id="PS51158"/>
    </source>
</evidence>
<evidence type="ECO:0000313" key="8">
    <source>
        <dbReference type="EMBL" id="CEM50383.1"/>
    </source>
</evidence>
<dbReference type="VEuPathDB" id="CryptoDB:Cvel_1636"/>
<dbReference type="AlphaFoldDB" id="A0A0G4I0P9"/>
<keyword evidence="5" id="KW-0067">ATP-binding</keyword>
<dbReference type="EMBL" id="CDMZ01004645">
    <property type="protein sequence ID" value="CEM50383.1"/>
    <property type="molecule type" value="Genomic_DNA"/>
</dbReference>
<evidence type="ECO:0000256" key="4">
    <source>
        <dbReference type="ARBA" id="ARBA00022777"/>
    </source>
</evidence>
<feature type="region of interest" description="Disordered" evidence="6">
    <location>
        <begin position="646"/>
        <end position="679"/>
    </location>
</feature>
<dbReference type="GO" id="GO:0005524">
    <property type="term" value="F:ATP binding"/>
    <property type="evidence" value="ECO:0007669"/>
    <property type="project" value="UniProtKB-KW"/>
</dbReference>
<keyword evidence="4" id="KW-0418">Kinase</keyword>
<evidence type="ECO:0000256" key="2">
    <source>
        <dbReference type="ARBA" id="ARBA00022679"/>
    </source>
</evidence>
<dbReference type="SMART" id="SM00811">
    <property type="entry name" value="Alpha_kinase"/>
    <property type="match status" value="1"/>
</dbReference>
<gene>
    <name evidence="8" type="ORF">Cvel_1636</name>
</gene>
<protein>
    <recommendedName>
        <fullName evidence="7">Alpha-type protein kinase domain-containing protein</fullName>
    </recommendedName>
</protein>
<name>A0A0G4I0P9_9ALVE</name>
<feature type="domain" description="Alpha-type protein kinase" evidence="7">
    <location>
        <begin position="31"/>
        <end position="295"/>
    </location>
</feature>
<keyword evidence="3" id="KW-0547">Nucleotide-binding</keyword>
<evidence type="ECO:0000256" key="3">
    <source>
        <dbReference type="ARBA" id="ARBA00022741"/>
    </source>
</evidence>
<keyword evidence="1" id="KW-0723">Serine/threonine-protein kinase</keyword>
<evidence type="ECO:0000256" key="5">
    <source>
        <dbReference type="ARBA" id="ARBA00022840"/>
    </source>
</evidence>
<proteinExistence type="predicted"/>
<feature type="compositionally biased region" description="Acidic residues" evidence="6">
    <location>
        <begin position="646"/>
        <end position="660"/>
    </location>
</feature>
<dbReference type="SUPFAM" id="SSF56112">
    <property type="entry name" value="Protein kinase-like (PK-like)"/>
    <property type="match status" value="1"/>
</dbReference>
<feature type="compositionally biased region" description="Basic and acidic residues" evidence="6">
    <location>
        <begin position="661"/>
        <end position="673"/>
    </location>
</feature>
<dbReference type="InterPro" id="IPR051852">
    <property type="entry name" value="Alpha-type_PK"/>
</dbReference>
<dbReference type="GO" id="GO:0031037">
    <property type="term" value="P:myosin II filament disassembly"/>
    <property type="evidence" value="ECO:0007669"/>
    <property type="project" value="TreeGrafter"/>
</dbReference>
<evidence type="ECO:0000256" key="1">
    <source>
        <dbReference type="ARBA" id="ARBA00022527"/>
    </source>
</evidence>